<dbReference type="InterPro" id="IPR036640">
    <property type="entry name" value="ABC1_TM_sf"/>
</dbReference>
<dbReference type="Proteomes" id="UP000242875">
    <property type="component" value="Unassembled WGS sequence"/>
</dbReference>
<evidence type="ECO:0000256" key="8">
    <source>
        <dbReference type="SAM" id="Phobius"/>
    </source>
</evidence>
<dbReference type="Gene3D" id="3.40.50.300">
    <property type="entry name" value="P-loop containing nucleotide triphosphate hydrolases"/>
    <property type="match status" value="1"/>
</dbReference>
<dbReference type="PANTHER" id="PTHR24223:SF356">
    <property type="entry name" value="ATP-BINDING CASSETTE TRANSPORTER ABC4"/>
    <property type="match status" value="1"/>
</dbReference>
<feature type="transmembrane region" description="Helical" evidence="8">
    <location>
        <begin position="826"/>
        <end position="846"/>
    </location>
</feature>
<dbReference type="GO" id="GO:0140359">
    <property type="term" value="F:ABC-type transporter activity"/>
    <property type="evidence" value="ECO:0007669"/>
    <property type="project" value="InterPro"/>
</dbReference>
<evidence type="ECO:0000256" key="3">
    <source>
        <dbReference type="ARBA" id="ARBA00022692"/>
    </source>
</evidence>
<dbReference type="InterPro" id="IPR027417">
    <property type="entry name" value="P-loop_NTPase"/>
</dbReference>
<evidence type="ECO:0000259" key="9">
    <source>
        <dbReference type="PROSITE" id="PS50893"/>
    </source>
</evidence>
<dbReference type="Pfam" id="PF00005">
    <property type="entry name" value="ABC_tran"/>
    <property type="match status" value="1"/>
</dbReference>
<protein>
    <recommendedName>
        <fullName evidence="13">ABC transmembrane type-1 domain-containing protein</fullName>
    </recommendedName>
</protein>
<comment type="subcellular location">
    <subcellularLocation>
        <location evidence="1">Membrane</location>
        <topology evidence="1">Multi-pass membrane protein</topology>
    </subcellularLocation>
</comment>
<keyword evidence="4" id="KW-0547">Nucleotide-binding</keyword>
<proteinExistence type="predicted"/>
<dbReference type="PANTHER" id="PTHR24223">
    <property type="entry name" value="ATP-BINDING CASSETTE SUB-FAMILY C"/>
    <property type="match status" value="1"/>
</dbReference>
<keyword evidence="2" id="KW-0813">Transport</keyword>
<sequence length="1149" mass="128154">MASPGTLAERLLRDNLHKALWLVYLLRFVSLWQLLRVTRTGCLDWAKVVEAAFAVALVQTSALPVNVLSILTPWDAQALWPIVSRVALGVYVTDKRVNSSINSACFGVLLLLTYLVVDVQHLFQSSTLSWTRNYLVVICFDIGLICRQLLQSNKHLEAASEQDHPPDVEATASLVSRALFLWPASIFRLHHPIKATDIPSLPVSNRAATIEQRTNRVKQVSSSLSSSQLTRQLLYTFRSEILVQAASVLLENMLTSATQLSAARVIAAISAYHRGEALDSLKPFLLIGLTLGLGICRTAARQWELHMGRLMQIRVKAFLISQIHAIALRRGFIHSDTTRRGQDLHALIATDVDEVATYASHLFQTYSDPLQIILTMGILISILGPASLVGVLLLILMTYLARVMNARFAVYQNRESSARDARIHSTSEALRAIDAVKMFGMEAFFATKIRKARAEELAARQSLTLRVRALDAVATITPTVMIGAVFVLGTYTAHRDLSPALAFTAISLLKSLGPPLNYIPYSISSTQAVLFAIQKIERTLRATGDEPVVSDRKDKKDDMVGFVKDTRMIWDHWTQDTEDNGGQFALAASELTFPRGTISLVTGSTGSGKSMLLLSLLGQTKAISGQIHHPSESIAFVSQVPWIIMGNIKENIILHHHFDRQRYLSVTKSAWVNAARRSLAGKKKRIALARAMYSDARIVLIDDSFASIDRQTAKHIVRHCFGGPLLAGRTIVMVTHQISLCAPFAHQIIHLEGGQVGFVGPPSTMPSRLGSFESDHQEANATPMEMDTFQTPKTYQQQQTEKGNDEHAQQATNLGKAVDRSLYKQCFSLFGGFPFWVGLICVYGIVEYSITYQDWALKRWMAGMVSDSSTEAMMDKNAFRYFYVAGISVTLLFARSLFMKEGARMAARVIHNNLLDAILSVPKAFFDKTPVDRILSRFSSDMRKVDHEVPATFHTCFLSLSTIITVFVTISMTSLWAILPAACVVYGVFQFSDRYLFITRSLRRLEAEAQSELLTALRENEEGSIIIRAFGAEDYFYLRIREKLDNQSRSFFWVWSLNRTLHATIDIGSQLIQTMVSIAILAHVHRSDAATAGFYIEHSKKLGNYLLWIVRNIAIVEVSMTALECIQEYTTLEPEGNRPEMASLKADKR</sequence>
<feature type="transmembrane region" description="Helical" evidence="8">
    <location>
        <begin position="372"/>
        <end position="397"/>
    </location>
</feature>
<evidence type="ECO:0000256" key="6">
    <source>
        <dbReference type="ARBA" id="ARBA00022989"/>
    </source>
</evidence>
<evidence type="ECO:0000256" key="4">
    <source>
        <dbReference type="ARBA" id="ARBA00022741"/>
    </source>
</evidence>
<evidence type="ECO:0000256" key="7">
    <source>
        <dbReference type="ARBA" id="ARBA00023136"/>
    </source>
</evidence>
<dbReference type="CDD" id="cd18580">
    <property type="entry name" value="ABC_6TM_ABCC_D2"/>
    <property type="match status" value="1"/>
</dbReference>
<name>A0A261Y4Q4_9FUNG</name>
<gene>
    <name evidence="11" type="ORF">BZG36_01701</name>
</gene>
<feature type="transmembrane region" description="Helical" evidence="8">
    <location>
        <begin position="951"/>
        <end position="970"/>
    </location>
</feature>
<evidence type="ECO:0000259" key="10">
    <source>
        <dbReference type="PROSITE" id="PS50929"/>
    </source>
</evidence>
<comment type="caution">
    <text evidence="11">The sequence shown here is derived from an EMBL/GenBank/DDBJ whole genome shotgun (WGS) entry which is preliminary data.</text>
</comment>
<keyword evidence="12" id="KW-1185">Reference proteome</keyword>
<evidence type="ECO:0008006" key="13">
    <source>
        <dbReference type="Google" id="ProtNLM"/>
    </source>
</evidence>
<keyword evidence="7 8" id="KW-0472">Membrane</keyword>
<dbReference type="SUPFAM" id="SSF90123">
    <property type="entry name" value="ABC transporter transmembrane region"/>
    <property type="match status" value="2"/>
</dbReference>
<dbReference type="PROSITE" id="PS50893">
    <property type="entry name" value="ABC_TRANSPORTER_2"/>
    <property type="match status" value="1"/>
</dbReference>
<dbReference type="PROSITE" id="PS50929">
    <property type="entry name" value="ABC_TM1F"/>
    <property type="match status" value="2"/>
</dbReference>
<dbReference type="GO" id="GO:0016887">
    <property type="term" value="F:ATP hydrolysis activity"/>
    <property type="evidence" value="ECO:0007669"/>
    <property type="project" value="InterPro"/>
</dbReference>
<dbReference type="InterPro" id="IPR003439">
    <property type="entry name" value="ABC_transporter-like_ATP-bd"/>
</dbReference>
<feature type="transmembrane region" description="Helical" evidence="8">
    <location>
        <begin position="878"/>
        <end position="898"/>
    </location>
</feature>
<dbReference type="InterPro" id="IPR011527">
    <property type="entry name" value="ABC1_TM_dom"/>
</dbReference>
<dbReference type="InterPro" id="IPR044726">
    <property type="entry name" value="ABCC_6TM_D2"/>
</dbReference>
<evidence type="ECO:0000256" key="2">
    <source>
        <dbReference type="ARBA" id="ARBA00022448"/>
    </source>
</evidence>
<accession>A0A261Y4Q4</accession>
<evidence type="ECO:0000256" key="5">
    <source>
        <dbReference type="ARBA" id="ARBA00022840"/>
    </source>
</evidence>
<evidence type="ECO:0000256" key="1">
    <source>
        <dbReference type="ARBA" id="ARBA00004141"/>
    </source>
</evidence>
<feature type="domain" description="ABC transporter" evidence="9">
    <location>
        <begin position="563"/>
        <end position="778"/>
    </location>
</feature>
<dbReference type="EMBL" id="MVBO01000013">
    <property type="protein sequence ID" value="OZJ05597.1"/>
    <property type="molecule type" value="Genomic_DNA"/>
</dbReference>
<feature type="domain" description="ABC transmembrane type-1" evidence="10">
    <location>
        <begin position="245"/>
        <end position="528"/>
    </location>
</feature>
<dbReference type="OrthoDB" id="2443112at2759"/>
<reference evidence="11 12" key="1">
    <citation type="journal article" date="2017" name="Mycologia">
        <title>Bifiguratus adelaidae, gen. et sp. nov., a new member of Mucoromycotina in endophytic and soil-dwelling habitats.</title>
        <authorList>
            <person name="Torres-Cruz T.J."/>
            <person name="Billingsley Tobias T.L."/>
            <person name="Almatruk M."/>
            <person name="Hesse C."/>
            <person name="Kuske C.R."/>
            <person name="Desiro A."/>
            <person name="Benucci G.M."/>
            <person name="Bonito G."/>
            <person name="Stajich J.E."/>
            <person name="Dunlap C."/>
            <person name="Arnold A.E."/>
            <person name="Porras-Alfaro A."/>
        </authorList>
    </citation>
    <scope>NUCLEOTIDE SEQUENCE [LARGE SCALE GENOMIC DNA]</scope>
    <source>
        <strain evidence="11 12">AZ0501</strain>
    </source>
</reference>
<evidence type="ECO:0000313" key="12">
    <source>
        <dbReference type="Proteomes" id="UP000242875"/>
    </source>
</evidence>
<dbReference type="SUPFAM" id="SSF52540">
    <property type="entry name" value="P-loop containing nucleoside triphosphate hydrolases"/>
    <property type="match status" value="1"/>
</dbReference>
<dbReference type="GO" id="GO:0016020">
    <property type="term" value="C:membrane"/>
    <property type="evidence" value="ECO:0007669"/>
    <property type="project" value="UniProtKB-SubCell"/>
</dbReference>
<organism evidence="11 12">
    <name type="scientific">Bifiguratus adelaidae</name>
    <dbReference type="NCBI Taxonomy" id="1938954"/>
    <lineage>
        <taxon>Eukaryota</taxon>
        <taxon>Fungi</taxon>
        <taxon>Fungi incertae sedis</taxon>
        <taxon>Mucoromycota</taxon>
        <taxon>Mucoromycotina</taxon>
        <taxon>Endogonomycetes</taxon>
        <taxon>Endogonales</taxon>
        <taxon>Endogonales incertae sedis</taxon>
        <taxon>Bifiguratus</taxon>
    </lineage>
</organism>
<dbReference type="Pfam" id="PF00664">
    <property type="entry name" value="ABC_membrane"/>
    <property type="match status" value="2"/>
</dbReference>
<keyword evidence="5" id="KW-0067">ATP-binding</keyword>
<dbReference type="SMART" id="SM00382">
    <property type="entry name" value="AAA"/>
    <property type="match status" value="1"/>
</dbReference>
<feature type="domain" description="ABC transmembrane type-1" evidence="10">
    <location>
        <begin position="855"/>
        <end position="1076"/>
    </location>
</feature>
<dbReference type="InterPro" id="IPR050173">
    <property type="entry name" value="ABC_transporter_C-like"/>
</dbReference>
<dbReference type="GO" id="GO:0005524">
    <property type="term" value="F:ATP binding"/>
    <property type="evidence" value="ECO:0007669"/>
    <property type="project" value="UniProtKB-KW"/>
</dbReference>
<evidence type="ECO:0000313" key="11">
    <source>
        <dbReference type="EMBL" id="OZJ05597.1"/>
    </source>
</evidence>
<keyword evidence="3 8" id="KW-0812">Transmembrane</keyword>
<keyword evidence="6 8" id="KW-1133">Transmembrane helix</keyword>
<dbReference type="Gene3D" id="1.20.1560.10">
    <property type="entry name" value="ABC transporter type 1, transmembrane domain"/>
    <property type="match status" value="2"/>
</dbReference>
<dbReference type="InterPro" id="IPR003593">
    <property type="entry name" value="AAA+_ATPase"/>
</dbReference>
<dbReference type="AlphaFoldDB" id="A0A261Y4Q4"/>